<evidence type="ECO:0000256" key="4">
    <source>
        <dbReference type="ARBA" id="ARBA00022989"/>
    </source>
</evidence>
<dbReference type="InterPro" id="IPR000337">
    <property type="entry name" value="GPCR_3"/>
</dbReference>
<keyword evidence="7" id="KW-0675">Receptor</keyword>
<protein>
    <recommendedName>
        <fullName evidence="11">G-protein coupled receptors family 3 profile domain-containing protein</fullName>
    </recommendedName>
</protein>
<dbReference type="PRINTS" id="PR01535">
    <property type="entry name" value="VOMERONASL2R"/>
</dbReference>
<evidence type="ECO:0000313" key="13">
    <source>
        <dbReference type="Proteomes" id="UP000322234"/>
    </source>
</evidence>
<evidence type="ECO:0000256" key="3">
    <source>
        <dbReference type="ARBA" id="ARBA00022692"/>
    </source>
</evidence>
<evidence type="ECO:0000256" key="10">
    <source>
        <dbReference type="SAM" id="Phobius"/>
    </source>
</evidence>
<name>A0A6B0R1E6_9CETA</name>
<keyword evidence="8" id="KW-0325">Glycoprotein</keyword>
<dbReference type="PRINTS" id="PR00248">
    <property type="entry name" value="GPCRMGR"/>
</dbReference>
<dbReference type="AlphaFoldDB" id="A0A6B0R1E6"/>
<organism evidence="12 13">
    <name type="scientific">Bos mutus</name>
    <name type="common">wild yak</name>
    <dbReference type="NCBI Taxonomy" id="72004"/>
    <lineage>
        <taxon>Eukaryota</taxon>
        <taxon>Metazoa</taxon>
        <taxon>Chordata</taxon>
        <taxon>Craniata</taxon>
        <taxon>Vertebrata</taxon>
        <taxon>Euteleostomi</taxon>
        <taxon>Mammalia</taxon>
        <taxon>Eutheria</taxon>
        <taxon>Laurasiatheria</taxon>
        <taxon>Artiodactyla</taxon>
        <taxon>Ruminantia</taxon>
        <taxon>Pecora</taxon>
        <taxon>Bovidae</taxon>
        <taxon>Bovinae</taxon>
        <taxon>Bos</taxon>
    </lineage>
</organism>
<dbReference type="GO" id="GO:0005886">
    <property type="term" value="C:plasma membrane"/>
    <property type="evidence" value="ECO:0007669"/>
    <property type="project" value="UniProtKB-SubCell"/>
</dbReference>
<keyword evidence="4 10" id="KW-1133">Transmembrane helix</keyword>
<evidence type="ECO:0000256" key="9">
    <source>
        <dbReference type="ARBA" id="ARBA00023224"/>
    </source>
</evidence>
<keyword evidence="9" id="KW-0807">Transducer</keyword>
<keyword evidence="6 10" id="KW-0472">Membrane</keyword>
<dbReference type="EMBL" id="VBQZ03000018">
    <property type="protein sequence ID" value="MXQ83969.1"/>
    <property type="molecule type" value="Genomic_DNA"/>
</dbReference>
<dbReference type="PANTHER" id="PTHR24061:SF545">
    <property type="entry name" value="VOMERONASAL 2, RECEPTOR 118-RELATED"/>
    <property type="match status" value="1"/>
</dbReference>
<reference evidence="12" key="1">
    <citation type="submission" date="2019-10" db="EMBL/GenBank/DDBJ databases">
        <title>The sequence and de novo assembly of the wild yak genome.</title>
        <authorList>
            <person name="Liu Y."/>
        </authorList>
    </citation>
    <scope>NUCLEOTIDE SEQUENCE [LARGE SCALE GENOMIC DNA]</scope>
    <source>
        <strain evidence="12">WY2019</strain>
    </source>
</reference>
<evidence type="ECO:0000256" key="8">
    <source>
        <dbReference type="ARBA" id="ARBA00023180"/>
    </source>
</evidence>
<evidence type="ECO:0000256" key="7">
    <source>
        <dbReference type="ARBA" id="ARBA00023170"/>
    </source>
</evidence>
<evidence type="ECO:0000256" key="1">
    <source>
        <dbReference type="ARBA" id="ARBA00004651"/>
    </source>
</evidence>
<dbReference type="InterPro" id="IPR000068">
    <property type="entry name" value="GPCR_3_Ca_sens_rcpt-rel"/>
</dbReference>
<keyword evidence="3 10" id="KW-0812">Transmembrane</keyword>
<feature type="transmembrane region" description="Helical" evidence="10">
    <location>
        <begin position="110"/>
        <end position="133"/>
    </location>
</feature>
<sequence>MLPPLLTLHQSSPHSHLHPPTDHTGSCVHCGCGHCFSQNPGCDPGIQGQETRKNNEAIALNRTCYVFPMYSMIQVIICGVWLGASPLFLEMDTHSEPKELLMVRNKGSVTAFYCVLDYLGSLALGTFSLAFLARKLPDTFSEANFLTFSMLVLLSVWVTFLPICHSTKGKVMVAMEIISILASSAGLLGCIFAPKCYTLLRLENSLKGLKYQTDSKRNLHSGFISQ</sequence>
<dbReference type="PROSITE" id="PS50259">
    <property type="entry name" value="G_PROTEIN_RECEP_F3_4"/>
    <property type="match status" value="1"/>
</dbReference>
<dbReference type="InterPro" id="IPR004073">
    <property type="entry name" value="GPCR_3_vmron_rcpt_2"/>
</dbReference>
<comment type="subcellular location">
    <subcellularLocation>
        <location evidence="1">Cell membrane</location>
        <topology evidence="1">Multi-pass membrane protein</topology>
    </subcellularLocation>
</comment>
<evidence type="ECO:0000259" key="11">
    <source>
        <dbReference type="PROSITE" id="PS50259"/>
    </source>
</evidence>
<proteinExistence type="predicted"/>
<evidence type="ECO:0000256" key="2">
    <source>
        <dbReference type="ARBA" id="ARBA00022475"/>
    </source>
</evidence>
<keyword evidence="5" id="KW-0297">G-protein coupled receptor</keyword>
<keyword evidence="13" id="KW-1185">Reference proteome</keyword>
<accession>A0A6B0R1E6</accession>
<feature type="transmembrane region" description="Helical" evidence="10">
    <location>
        <begin position="69"/>
        <end position="89"/>
    </location>
</feature>
<dbReference type="Proteomes" id="UP000322234">
    <property type="component" value="Unassembled WGS sequence"/>
</dbReference>
<evidence type="ECO:0000256" key="5">
    <source>
        <dbReference type="ARBA" id="ARBA00023040"/>
    </source>
</evidence>
<dbReference type="PANTHER" id="PTHR24061">
    <property type="entry name" value="CALCIUM-SENSING RECEPTOR-RELATED"/>
    <property type="match status" value="1"/>
</dbReference>
<gene>
    <name evidence="12" type="ORF">E5288_WYG002371</name>
</gene>
<feature type="transmembrane region" description="Helical" evidence="10">
    <location>
        <begin position="171"/>
        <end position="194"/>
    </location>
</feature>
<comment type="caution">
    <text evidence="12">The sequence shown here is derived from an EMBL/GenBank/DDBJ whole genome shotgun (WGS) entry which is preliminary data.</text>
</comment>
<evidence type="ECO:0000256" key="6">
    <source>
        <dbReference type="ARBA" id="ARBA00023136"/>
    </source>
</evidence>
<feature type="transmembrane region" description="Helical" evidence="10">
    <location>
        <begin position="145"/>
        <end position="164"/>
    </location>
</feature>
<evidence type="ECO:0000313" key="12">
    <source>
        <dbReference type="EMBL" id="MXQ83969.1"/>
    </source>
</evidence>
<dbReference type="GO" id="GO:0004930">
    <property type="term" value="F:G protein-coupled receptor activity"/>
    <property type="evidence" value="ECO:0007669"/>
    <property type="project" value="UniProtKB-KW"/>
</dbReference>
<dbReference type="Pfam" id="PF00003">
    <property type="entry name" value="7tm_3"/>
    <property type="match status" value="1"/>
</dbReference>
<feature type="domain" description="G-protein coupled receptors family 3 profile" evidence="11">
    <location>
        <begin position="65"/>
        <end position="200"/>
    </location>
</feature>
<keyword evidence="2" id="KW-1003">Cell membrane</keyword>
<dbReference type="InterPro" id="IPR017978">
    <property type="entry name" value="GPCR_3_C"/>
</dbReference>